<gene>
    <name evidence="1" type="ORF">Q9313_25410</name>
</gene>
<dbReference type="RefSeq" id="WP_306040899.1">
    <property type="nucleotide sequence ID" value="NZ_CP132305.1"/>
</dbReference>
<name>A0AA50CRS4_9HYPH</name>
<dbReference type="Proteomes" id="UP001234585">
    <property type="component" value="Plasmid unnamed3"/>
</dbReference>
<geneLocation type="plasmid" evidence="1 2">
    <name>unnamed3</name>
</geneLocation>
<dbReference type="AlphaFoldDB" id="A0AA50CRS4"/>
<accession>A0AA50CRS4</accession>
<evidence type="ECO:0000313" key="2">
    <source>
        <dbReference type="Proteomes" id="UP001234585"/>
    </source>
</evidence>
<dbReference type="EMBL" id="CP132305">
    <property type="protein sequence ID" value="WLS00883.1"/>
    <property type="molecule type" value="Genomic_DNA"/>
</dbReference>
<reference evidence="1 2" key="1">
    <citation type="submission" date="2023-08" db="EMBL/GenBank/DDBJ databases">
        <title>Pathogen: clinical or host-associated sample.</title>
        <authorList>
            <person name="Hergert J."/>
            <person name="Casey R."/>
            <person name="Wagner J."/>
            <person name="Young E.L."/>
            <person name="Oakeson K.F."/>
        </authorList>
    </citation>
    <scope>NUCLEOTIDE SEQUENCE [LARGE SCALE GENOMIC DNA]</scope>
    <source>
        <strain evidence="1 2">1760953</strain>
        <plasmid evidence="1 2">unnamed3</plasmid>
    </source>
</reference>
<protein>
    <submittedName>
        <fullName evidence="1">Uncharacterized protein</fullName>
    </submittedName>
</protein>
<evidence type="ECO:0000313" key="1">
    <source>
        <dbReference type="EMBL" id="WLS00883.1"/>
    </source>
</evidence>
<proteinExistence type="predicted"/>
<organism evidence="1 2">
    <name type="scientific">Shinella sumterensis</name>
    <dbReference type="NCBI Taxonomy" id="1967501"/>
    <lineage>
        <taxon>Bacteria</taxon>
        <taxon>Pseudomonadati</taxon>
        <taxon>Pseudomonadota</taxon>
        <taxon>Alphaproteobacteria</taxon>
        <taxon>Hyphomicrobiales</taxon>
        <taxon>Rhizobiaceae</taxon>
        <taxon>Shinella</taxon>
    </lineage>
</organism>
<sequence>MTDTFLHDDPALDWDDIAEELALLESSEPDDAIWIDWETIRHVPGWSGNDPLAVVKVRGTPYAWHPRHEEQWRLDVADATCRPTLVR</sequence>
<keyword evidence="1" id="KW-0614">Plasmid</keyword>
<keyword evidence="2" id="KW-1185">Reference proteome</keyword>